<dbReference type="SMART" id="SM00858">
    <property type="entry name" value="SAF"/>
    <property type="match status" value="1"/>
</dbReference>
<evidence type="ECO:0000313" key="2">
    <source>
        <dbReference type="EMBL" id="KAG3179051.1"/>
    </source>
</evidence>
<dbReference type="PANTHER" id="PTHR37850:SF3">
    <property type="entry name" value="BLR7815 PROTEIN"/>
    <property type="match status" value="1"/>
</dbReference>
<proteinExistence type="predicted"/>
<evidence type="ECO:0000259" key="1">
    <source>
        <dbReference type="SMART" id="SM00858"/>
    </source>
</evidence>
<organism evidence="2 3">
    <name type="scientific">Phytophthora cactorum</name>
    <dbReference type="NCBI Taxonomy" id="29920"/>
    <lineage>
        <taxon>Eukaryota</taxon>
        <taxon>Sar</taxon>
        <taxon>Stramenopiles</taxon>
        <taxon>Oomycota</taxon>
        <taxon>Peronosporomycetes</taxon>
        <taxon>Peronosporales</taxon>
        <taxon>Peronosporaceae</taxon>
        <taxon>Phytophthora</taxon>
    </lineage>
</organism>
<feature type="domain" description="SAF" evidence="1">
    <location>
        <begin position="16"/>
        <end position="81"/>
    </location>
</feature>
<name>A0A8T1GTT2_9STRA</name>
<reference evidence="2" key="1">
    <citation type="submission" date="2018-05" db="EMBL/GenBank/DDBJ databases">
        <title>Effector identification in a new, highly contiguous assembly of the strawberry crown rot pathogen Phytophthora cactorum.</title>
        <authorList>
            <person name="Armitage A.D."/>
            <person name="Nellist C.F."/>
            <person name="Bates H."/>
            <person name="Vickerstaff R.J."/>
            <person name="Harrison R.J."/>
        </authorList>
    </citation>
    <scope>NUCLEOTIDE SEQUENCE</scope>
    <source>
        <strain evidence="2">P421</strain>
    </source>
</reference>
<dbReference type="PANTHER" id="PTHR37850">
    <property type="entry name" value="STRU PROTEIN"/>
    <property type="match status" value="1"/>
</dbReference>
<evidence type="ECO:0000313" key="3">
    <source>
        <dbReference type="Proteomes" id="UP000760860"/>
    </source>
</evidence>
<accession>A0A8T1GTT2</accession>
<dbReference type="InterPro" id="IPR013974">
    <property type="entry name" value="SAF"/>
</dbReference>
<protein>
    <recommendedName>
        <fullName evidence="1">SAF domain-containing protein</fullName>
    </recommendedName>
</protein>
<dbReference type="CDD" id="cd11616">
    <property type="entry name" value="SAF_DH_OX_like"/>
    <property type="match status" value="1"/>
</dbReference>
<sequence length="119" mass="13035">MCRGEPTGQTKTWSGDVVATAKRDLEVGEKLDGEGGFTVYGRLMPAADSMAIEGLPIGLAHGFVLKRPVKKDQRLSWQDIEYTASAQAVSVRKEMETLFKKEFQAKKINGANGINGHHM</sequence>
<gene>
    <name evidence="2" type="ORF">PC129_g25465</name>
</gene>
<comment type="caution">
    <text evidence="2">The sequence shown here is derived from an EMBL/GenBank/DDBJ whole genome shotgun (WGS) entry which is preliminary data.</text>
</comment>
<dbReference type="EMBL" id="RCMV01006210">
    <property type="protein sequence ID" value="KAG3179051.1"/>
    <property type="molecule type" value="Genomic_DNA"/>
</dbReference>
<dbReference type="Pfam" id="PF08666">
    <property type="entry name" value="SAF"/>
    <property type="match status" value="1"/>
</dbReference>
<dbReference type="Proteomes" id="UP000760860">
    <property type="component" value="Unassembled WGS sequence"/>
</dbReference>
<dbReference type="AlphaFoldDB" id="A0A8T1GTT2"/>